<evidence type="ECO:0000256" key="12">
    <source>
        <dbReference type="ARBA" id="ARBA00035585"/>
    </source>
</evidence>
<sequence>MIVNALLVATGGFFGAVARYIASQWFGKRFPSVFPYGTLFVNLLGSFLLGLITGGRWAPAVSLLFGTGFMGAFTTFSTFKWESLQLGEKKQWKALIWYLAISYTAGVILAFLGYAVGAAIDPHHGER</sequence>
<keyword evidence="2 14" id="KW-0813">Transport</keyword>
<dbReference type="NCBIfam" id="TIGR00494">
    <property type="entry name" value="crcB"/>
    <property type="match status" value="1"/>
</dbReference>
<dbReference type="PANTHER" id="PTHR28259:SF16">
    <property type="entry name" value="FLUORIDE-SPECIFIC ION CHANNEL FLUC 2"/>
    <property type="match status" value="1"/>
</dbReference>
<dbReference type="GO" id="GO:0140114">
    <property type="term" value="P:cellular detoxification of fluoride"/>
    <property type="evidence" value="ECO:0007669"/>
    <property type="project" value="UniProtKB-UniRule"/>
</dbReference>
<feature type="transmembrane region" description="Helical" evidence="14">
    <location>
        <begin position="6"/>
        <end position="22"/>
    </location>
</feature>
<evidence type="ECO:0000256" key="7">
    <source>
        <dbReference type="ARBA" id="ARBA00023053"/>
    </source>
</evidence>
<evidence type="ECO:0000256" key="1">
    <source>
        <dbReference type="ARBA" id="ARBA00004651"/>
    </source>
</evidence>
<feature type="transmembrane region" description="Helical" evidence="14">
    <location>
        <begin position="96"/>
        <end position="120"/>
    </location>
</feature>
<keyword evidence="10 14" id="KW-0407">Ion channel</keyword>
<keyword evidence="6 14" id="KW-1133">Transmembrane helix</keyword>
<keyword evidence="5 14" id="KW-0479">Metal-binding</keyword>
<evidence type="ECO:0000313" key="15">
    <source>
        <dbReference type="EMBL" id="BCJ85505.1"/>
    </source>
</evidence>
<evidence type="ECO:0000256" key="9">
    <source>
        <dbReference type="ARBA" id="ARBA00023136"/>
    </source>
</evidence>
<keyword evidence="9 14" id="KW-0472">Membrane</keyword>
<evidence type="ECO:0000256" key="10">
    <source>
        <dbReference type="ARBA" id="ARBA00023303"/>
    </source>
</evidence>
<dbReference type="KEGG" id="eff:skT53_04900"/>
<comment type="activity regulation">
    <text evidence="14">Na(+) is not transported, but it plays an essential structural role and its presence is essential for fluoride channel function.</text>
</comment>
<evidence type="ECO:0000256" key="6">
    <source>
        <dbReference type="ARBA" id="ARBA00022989"/>
    </source>
</evidence>
<reference evidence="15 16" key="1">
    <citation type="submission" date="2020-08" db="EMBL/GenBank/DDBJ databases">
        <title>Complete Genome Sequence of Effusibacillus dendaii Strain skT53, Isolated from Farmland soil.</title>
        <authorList>
            <person name="Konishi T."/>
            <person name="Kawasaki H."/>
        </authorList>
    </citation>
    <scope>NUCLEOTIDE SEQUENCE [LARGE SCALE GENOMIC DNA]</scope>
    <source>
        <strain evidence="16">skT53</strain>
    </source>
</reference>
<dbReference type="InterPro" id="IPR003691">
    <property type="entry name" value="FluC"/>
</dbReference>
<evidence type="ECO:0000256" key="5">
    <source>
        <dbReference type="ARBA" id="ARBA00022723"/>
    </source>
</evidence>
<dbReference type="HAMAP" id="MF_00454">
    <property type="entry name" value="FluC"/>
    <property type="match status" value="1"/>
</dbReference>
<dbReference type="GO" id="GO:0046872">
    <property type="term" value="F:metal ion binding"/>
    <property type="evidence" value="ECO:0007669"/>
    <property type="project" value="UniProtKB-KW"/>
</dbReference>
<gene>
    <name evidence="15" type="primary">crcB2</name>
    <name evidence="14" type="synonym">crcB</name>
    <name evidence="14" type="synonym">fluC</name>
    <name evidence="15" type="ORF">skT53_04900</name>
</gene>
<feature type="binding site" evidence="14">
    <location>
        <position position="71"/>
    </location>
    <ligand>
        <name>Na(+)</name>
        <dbReference type="ChEBI" id="CHEBI:29101"/>
        <note>structural</note>
    </ligand>
</feature>
<keyword evidence="4 14" id="KW-0812">Transmembrane</keyword>
<evidence type="ECO:0000256" key="14">
    <source>
        <dbReference type="HAMAP-Rule" id="MF_00454"/>
    </source>
</evidence>
<dbReference type="NCBIfam" id="NF010801">
    <property type="entry name" value="PRK14205.1"/>
    <property type="match status" value="1"/>
</dbReference>
<dbReference type="GO" id="GO:0005886">
    <property type="term" value="C:plasma membrane"/>
    <property type="evidence" value="ECO:0007669"/>
    <property type="project" value="UniProtKB-SubCell"/>
</dbReference>
<comment type="function">
    <text evidence="13 14">Fluoride-specific ion channel. Important for reducing fluoride concentration in the cell, thus reducing its toxicity.</text>
</comment>
<dbReference type="GO" id="GO:0062054">
    <property type="term" value="F:fluoride channel activity"/>
    <property type="evidence" value="ECO:0007669"/>
    <property type="project" value="UniProtKB-UniRule"/>
</dbReference>
<keyword evidence="7 14" id="KW-0915">Sodium</keyword>
<feature type="transmembrane region" description="Helical" evidence="14">
    <location>
        <begin position="58"/>
        <end position="76"/>
    </location>
</feature>
<protein>
    <recommendedName>
        <fullName evidence="14">Fluoride-specific ion channel FluC</fullName>
    </recommendedName>
</protein>
<evidence type="ECO:0000256" key="13">
    <source>
        <dbReference type="ARBA" id="ARBA00049940"/>
    </source>
</evidence>
<keyword evidence="8 14" id="KW-0406">Ion transport</keyword>
<organism evidence="15 16">
    <name type="scientific">Effusibacillus dendaii</name>
    <dbReference type="NCBI Taxonomy" id="2743772"/>
    <lineage>
        <taxon>Bacteria</taxon>
        <taxon>Bacillati</taxon>
        <taxon>Bacillota</taxon>
        <taxon>Bacilli</taxon>
        <taxon>Bacillales</taxon>
        <taxon>Alicyclobacillaceae</taxon>
        <taxon>Effusibacillus</taxon>
    </lineage>
</organism>
<keyword evidence="16" id="KW-1185">Reference proteome</keyword>
<dbReference type="AlphaFoldDB" id="A0A7I8D5Z1"/>
<dbReference type="PANTHER" id="PTHR28259">
    <property type="entry name" value="FLUORIDE EXPORT PROTEIN 1-RELATED"/>
    <property type="match status" value="1"/>
</dbReference>
<name>A0A7I8D5Z1_9BACL</name>
<evidence type="ECO:0000256" key="4">
    <source>
        <dbReference type="ARBA" id="ARBA00022692"/>
    </source>
</evidence>
<dbReference type="Proteomes" id="UP000593802">
    <property type="component" value="Chromosome"/>
</dbReference>
<dbReference type="EMBL" id="AP023366">
    <property type="protein sequence ID" value="BCJ85505.1"/>
    <property type="molecule type" value="Genomic_DNA"/>
</dbReference>
<evidence type="ECO:0000256" key="3">
    <source>
        <dbReference type="ARBA" id="ARBA00022475"/>
    </source>
</evidence>
<evidence type="ECO:0000313" key="16">
    <source>
        <dbReference type="Proteomes" id="UP000593802"/>
    </source>
</evidence>
<dbReference type="Pfam" id="PF02537">
    <property type="entry name" value="CRCB"/>
    <property type="match status" value="1"/>
</dbReference>
<dbReference type="RefSeq" id="WP_200759625.1">
    <property type="nucleotide sequence ID" value="NZ_AP023366.1"/>
</dbReference>
<keyword evidence="3 14" id="KW-1003">Cell membrane</keyword>
<feature type="transmembrane region" description="Helical" evidence="14">
    <location>
        <begin position="34"/>
        <end position="52"/>
    </location>
</feature>
<comment type="similarity">
    <text evidence="11 14">Belongs to the fluoride channel Fluc/FEX (TC 1.A.43) family.</text>
</comment>
<comment type="catalytic activity">
    <reaction evidence="12">
        <text>fluoride(in) = fluoride(out)</text>
        <dbReference type="Rhea" id="RHEA:76159"/>
        <dbReference type="ChEBI" id="CHEBI:17051"/>
    </reaction>
    <physiologicalReaction direction="left-to-right" evidence="12">
        <dbReference type="Rhea" id="RHEA:76160"/>
    </physiologicalReaction>
</comment>
<comment type="subcellular location">
    <subcellularLocation>
        <location evidence="1 14">Cell membrane</location>
        <topology evidence="1 14">Multi-pass membrane protein</topology>
    </subcellularLocation>
</comment>
<proteinExistence type="inferred from homology"/>
<evidence type="ECO:0000256" key="11">
    <source>
        <dbReference type="ARBA" id="ARBA00035120"/>
    </source>
</evidence>
<evidence type="ECO:0000256" key="2">
    <source>
        <dbReference type="ARBA" id="ARBA00022448"/>
    </source>
</evidence>
<feature type="binding site" evidence="14">
    <location>
        <position position="74"/>
    </location>
    <ligand>
        <name>Na(+)</name>
        <dbReference type="ChEBI" id="CHEBI:29101"/>
        <note>structural</note>
    </ligand>
</feature>
<evidence type="ECO:0000256" key="8">
    <source>
        <dbReference type="ARBA" id="ARBA00023065"/>
    </source>
</evidence>
<accession>A0A7I8D5Z1</accession>